<reference evidence="1 2" key="1">
    <citation type="submission" date="2019-02" db="EMBL/GenBank/DDBJ databases">
        <title>Pseudomonas spp from wheat grain.</title>
        <authorList>
            <person name="Cho G.-S."/>
            <person name="Franz C.M.A.P."/>
        </authorList>
    </citation>
    <scope>NUCLEOTIDE SEQUENCE [LARGE SCALE GENOMIC DNA]</scope>
    <source>
        <strain evidence="1 2">133NRW</strain>
    </source>
</reference>
<protein>
    <submittedName>
        <fullName evidence="1">Uncharacterized protein</fullName>
    </submittedName>
</protein>
<accession>A0A4Q7CV50</accession>
<comment type="caution">
    <text evidence="1">The sequence shown here is derived from an EMBL/GenBank/DDBJ whole genome shotgun (WGS) entry which is preliminary data.</text>
</comment>
<evidence type="ECO:0000313" key="2">
    <source>
        <dbReference type="Proteomes" id="UP000293369"/>
    </source>
</evidence>
<dbReference type="EMBL" id="SGFE01000063">
    <property type="protein sequence ID" value="RZI29272.1"/>
    <property type="molecule type" value="Genomic_DNA"/>
</dbReference>
<organism evidence="1 2">
    <name type="scientific">Pseudomonas orientalis</name>
    <dbReference type="NCBI Taxonomy" id="76758"/>
    <lineage>
        <taxon>Bacteria</taxon>
        <taxon>Pseudomonadati</taxon>
        <taxon>Pseudomonadota</taxon>
        <taxon>Gammaproteobacteria</taxon>
        <taxon>Pseudomonadales</taxon>
        <taxon>Pseudomonadaceae</taxon>
        <taxon>Pseudomonas</taxon>
    </lineage>
</organism>
<gene>
    <name evidence="1" type="ORF">EUX57_23710</name>
</gene>
<name>A0A4Q7CV50_9PSED</name>
<dbReference type="Proteomes" id="UP000293369">
    <property type="component" value="Unassembled WGS sequence"/>
</dbReference>
<dbReference type="AlphaFoldDB" id="A0A4Q7CV50"/>
<proteinExistence type="predicted"/>
<sequence>MAPVQCLVRHQCRPGAYALEIRYTPCGRGLAPDCHTYLHTTVAPNRNHDAKRAALDLAFDLDLLVILGAPLNHAGRTQA</sequence>
<evidence type="ECO:0000313" key="1">
    <source>
        <dbReference type="EMBL" id="RZI29272.1"/>
    </source>
</evidence>